<dbReference type="SMART" id="SM00332">
    <property type="entry name" value="PP2Cc"/>
    <property type="match status" value="1"/>
</dbReference>
<dbReference type="SUPFAM" id="SSF81606">
    <property type="entry name" value="PP2C-like"/>
    <property type="match status" value="1"/>
</dbReference>
<evidence type="ECO:0000313" key="2">
    <source>
        <dbReference type="EMBL" id="AUD04913.1"/>
    </source>
</evidence>
<dbReference type="InterPro" id="IPR001932">
    <property type="entry name" value="PPM-type_phosphatase-like_dom"/>
</dbReference>
<feature type="domain" description="PPM-type phosphatase" evidence="1">
    <location>
        <begin position="2"/>
        <end position="273"/>
    </location>
</feature>
<accession>A0A2K8Z4V5</accession>
<dbReference type="RefSeq" id="WP_100991198.1">
    <property type="nucleotide sequence ID" value="NZ_CP025096.1"/>
</dbReference>
<reference evidence="2 3" key="1">
    <citation type="submission" date="2017-11" db="EMBL/GenBank/DDBJ databases">
        <title>Taxonomic description and genome sequences of Spirosoma HA7 sp. nov., isolated from pollen microhabitat of Corylus avellana.</title>
        <authorList>
            <person name="Ambika Manirajan B."/>
            <person name="Suarez C."/>
            <person name="Ratering S."/>
            <person name="Geissler-Plaum R."/>
            <person name="Cardinale M."/>
            <person name="Sylvia S."/>
        </authorList>
    </citation>
    <scope>NUCLEOTIDE SEQUENCE [LARGE SCALE GENOMIC DNA]</scope>
    <source>
        <strain evidence="2 3">HA7</strain>
    </source>
</reference>
<dbReference type="Proteomes" id="UP000232883">
    <property type="component" value="Chromosome"/>
</dbReference>
<evidence type="ECO:0000313" key="3">
    <source>
        <dbReference type="Proteomes" id="UP000232883"/>
    </source>
</evidence>
<evidence type="ECO:0000259" key="1">
    <source>
        <dbReference type="PROSITE" id="PS51746"/>
    </source>
</evidence>
<gene>
    <name evidence="2" type="ORF">CWM47_25550</name>
</gene>
<sequence>MQIHPASPFAFSHIGQRTINQDTLYPAVGTATEHTQLFVICDGMGGADKGEIASQLVSQAIQDYSTAMGSPVFDRVHLQTALDQAYDACYAYLQQHPFVSRMGTTLALLQIHPEGVTVAHIGDSRVYQLRGGDIIFQTKDHRQVNDMVESGIITVTQALTHPWRNRLSKAIVASAADNRNASSRPVPDMTILTDVRAGDYFFMCTDGVLEYVDDYALKTVLAGNVPDLAKAQSLQAMCDGQTKDNYSGYLIGVSRVEQTESVQVNDPFKTYAD</sequence>
<dbReference type="SMART" id="SM00331">
    <property type="entry name" value="PP2C_SIG"/>
    <property type="match status" value="1"/>
</dbReference>
<dbReference type="KEGG" id="spir:CWM47_25550"/>
<dbReference type="CDD" id="cd00143">
    <property type="entry name" value="PP2Cc"/>
    <property type="match status" value="1"/>
</dbReference>
<dbReference type="Gene3D" id="3.60.40.10">
    <property type="entry name" value="PPM-type phosphatase domain"/>
    <property type="match status" value="1"/>
</dbReference>
<protein>
    <submittedName>
        <fullName evidence="2">Serine/threonine-protein phosphatase</fullName>
    </submittedName>
</protein>
<name>A0A2K8Z4V5_9BACT</name>
<dbReference type="Pfam" id="PF13672">
    <property type="entry name" value="PP2C_2"/>
    <property type="match status" value="1"/>
</dbReference>
<proteinExistence type="predicted"/>
<organism evidence="2 3">
    <name type="scientific">Spirosoma pollinicola</name>
    <dbReference type="NCBI Taxonomy" id="2057025"/>
    <lineage>
        <taxon>Bacteria</taxon>
        <taxon>Pseudomonadati</taxon>
        <taxon>Bacteroidota</taxon>
        <taxon>Cytophagia</taxon>
        <taxon>Cytophagales</taxon>
        <taxon>Cytophagaceae</taxon>
        <taxon>Spirosoma</taxon>
    </lineage>
</organism>
<keyword evidence="3" id="KW-1185">Reference proteome</keyword>
<dbReference type="PROSITE" id="PS51746">
    <property type="entry name" value="PPM_2"/>
    <property type="match status" value="1"/>
</dbReference>
<dbReference type="AlphaFoldDB" id="A0A2K8Z4V5"/>
<dbReference type="EMBL" id="CP025096">
    <property type="protein sequence ID" value="AUD04913.1"/>
    <property type="molecule type" value="Genomic_DNA"/>
</dbReference>
<dbReference type="OrthoDB" id="9801841at2"/>
<dbReference type="InterPro" id="IPR036457">
    <property type="entry name" value="PPM-type-like_dom_sf"/>
</dbReference>